<feature type="active site" evidence="6">
    <location>
        <position position="389"/>
    </location>
</feature>
<dbReference type="Gene3D" id="3.40.50.150">
    <property type="entry name" value="Vaccinia Virus protein VP39"/>
    <property type="match status" value="1"/>
</dbReference>
<comment type="caution">
    <text evidence="7">The sequence shown here is derived from an EMBL/GenBank/DDBJ whole genome shotgun (WGS) entry which is preliminary data.</text>
</comment>
<dbReference type="Pfam" id="PF02353">
    <property type="entry name" value="CMAS"/>
    <property type="match status" value="1"/>
</dbReference>
<dbReference type="SUPFAM" id="SSF53335">
    <property type="entry name" value="S-adenosyl-L-methionine-dependent methyltransferases"/>
    <property type="match status" value="1"/>
</dbReference>
<keyword evidence="3" id="KW-0808">Transferase</keyword>
<keyword evidence="5" id="KW-0443">Lipid metabolism</keyword>
<dbReference type="AlphaFoldDB" id="A0A135ICP3"/>
<evidence type="ECO:0000256" key="4">
    <source>
        <dbReference type="ARBA" id="ARBA00022691"/>
    </source>
</evidence>
<dbReference type="GO" id="GO:0008168">
    <property type="term" value="F:methyltransferase activity"/>
    <property type="evidence" value="ECO:0007669"/>
    <property type="project" value="UniProtKB-KW"/>
</dbReference>
<gene>
    <name evidence="7" type="ORF">ATN88_06040</name>
</gene>
<dbReference type="STRING" id="294935.ATN88_06040"/>
<dbReference type="InterPro" id="IPR003333">
    <property type="entry name" value="CMAS"/>
</dbReference>
<dbReference type="CDD" id="cd02440">
    <property type="entry name" value="AdoMet_MTases"/>
    <property type="match status" value="1"/>
</dbReference>
<evidence type="ECO:0000313" key="8">
    <source>
        <dbReference type="Proteomes" id="UP000070529"/>
    </source>
</evidence>
<evidence type="ECO:0000256" key="3">
    <source>
        <dbReference type="ARBA" id="ARBA00022679"/>
    </source>
</evidence>
<organism evidence="7 8">
    <name type="scientific">Enterovibrio coralii</name>
    <dbReference type="NCBI Taxonomy" id="294935"/>
    <lineage>
        <taxon>Bacteria</taxon>
        <taxon>Pseudomonadati</taxon>
        <taxon>Pseudomonadota</taxon>
        <taxon>Gammaproteobacteria</taxon>
        <taxon>Vibrionales</taxon>
        <taxon>Vibrionaceae</taxon>
        <taxon>Enterovibrio</taxon>
    </lineage>
</organism>
<dbReference type="EMBL" id="LNTY01000006">
    <property type="protein sequence ID" value="KXF83246.1"/>
    <property type="molecule type" value="Genomic_DNA"/>
</dbReference>
<dbReference type="GO" id="GO:0008610">
    <property type="term" value="P:lipid biosynthetic process"/>
    <property type="evidence" value="ECO:0007669"/>
    <property type="project" value="InterPro"/>
</dbReference>
<evidence type="ECO:0000313" key="7">
    <source>
        <dbReference type="EMBL" id="KXF83246.1"/>
    </source>
</evidence>
<dbReference type="PANTHER" id="PTHR43667:SF2">
    <property type="entry name" value="FATTY ACID C-METHYL TRANSFERASE"/>
    <property type="match status" value="1"/>
</dbReference>
<dbReference type="InterPro" id="IPR029063">
    <property type="entry name" value="SAM-dependent_MTases_sf"/>
</dbReference>
<dbReference type="OrthoDB" id="9782855at2"/>
<evidence type="ECO:0000256" key="2">
    <source>
        <dbReference type="ARBA" id="ARBA00022603"/>
    </source>
</evidence>
<dbReference type="RefSeq" id="WP_067411245.1">
    <property type="nucleotide sequence ID" value="NZ_LNTY01000006.1"/>
</dbReference>
<comment type="similarity">
    <text evidence="1">Belongs to the CFA/CMAS family.</text>
</comment>
<keyword evidence="2" id="KW-0489">Methyltransferase</keyword>
<name>A0A135ICP3_9GAMM</name>
<dbReference type="PANTHER" id="PTHR43667">
    <property type="entry name" value="CYCLOPROPANE-FATTY-ACYL-PHOSPHOLIPID SYNTHASE"/>
    <property type="match status" value="1"/>
</dbReference>
<keyword evidence="8" id="KW-1185">Reference proteome</keyword>
<evidence type="ECO:0000256" key="6">
    <source>
        <dbReference type="PIRSR" id="PIRSR003085-1"/>
    </source>
</evidence>
<protein>
    <submittedName>
        <fullName evidence="7">Cyclopropane-fatty-acyl-phospholipid synthase</fullName>
    </submittedName>
</protein>
<dbReference type="GO" id="GO:0032259">
    <property type="term" value="P:methylation"/>
    <property type="evidence" value="ECO:0007669"/>
    <property type="project" value="UniProtKB-KW"/>
</dbReference>
<evidence type="ECO:0000256" key="5">
    <source>
        <dbReference type="ARBA" id="ARBA00023098"/>
    </source>
</evidence>
<dbReference type="Proteomes" id="UP000070529">
    <property type="component" value="Unassembled WGS sequence"/>
</dbReference>
<evidence type="ECO:0000256" key="1">
    <source>
        <dbReference type="ARBA" id="ARBA00010815"/>
    </source>
</evidence>
<reference evidence="7 8" key="1">
    <citation type="submission" date="2015-11" db="EMBL/GenBank/DDBJ databases">
        <title>Genomic Taxonomy of the Vibrionaceae.</title>
        <authorList>
            <person name="Gomez-Gil B."/>
            <person name="Enciso-Ibarra J."/>
        </authorList>
    </citation>
    <scope>NUCLEOTIDE SEQUENCE [LARGE SCALE GENOMIC DNA]</scope>
    <source>
        <strain evidence="7 8">CAIM 912</strain>
    </source>
</reference>
<dbReference type="PIRSF" id="PIRSF003085">
    <property type="entry name" value="CMAS"/>
    <property type="match status" value="1"/>
</dbReference>
<accession>A0A135ICP3</accession>
<sequence length="415" mass="47838">MYTSQIQTVELPVTKKDTFARSLLLNTLGYLKNASLTLVDFDGQTTQLGDSNSDLHAEIIVRHPGFYRRVLSGGSIAASEAYVDGWWDSPDLTNVIRAVCRNLDALDRIESKVGWVASIAQKLSHWQNRNTKENSRSNISAHYDLGNDLYERFLDEEMLYSSGIYESDTDSLEAAQFQKMDRLCKQLQLKPTDHLVEIGTGWGAMAIHAAKHYDCRVTTTTISEEQYQWAKSRIVDEGLTHKITLLKQDYRDLEGQFDKLVSIEMIEAVGKQFLPTYIKKCQSLLKPNGLMAIQAITIADQRYDSYSKNVDFIQKHIFPGGFLPSVNVLLDHFTKQSDFVVRDLKDIGLDYAKTLQEWHERFNERETELEELGYDEKFSRLWRYYFCYCEGGFLERTISTVQLVLSRPDWREALR</sequence>
<keyword evidence="4" id="KW-0949">S-adenosyl-L-methionine</keyword>
<dbReference type="InterPro" id="IPR050723">
    <property type="entry name" value="CFA/CMAS"/>
</dbReference>
<proteinExistence type="inferred from homology"/>